<sequence>MEAASLFERAYLEKPILASGGDETRLVIEHGPGAAEIAIMAEPVLPETCSIACKQQTSERKIFTVSLMEDAPPSPPLFEPAWRSLGGNGQAFVRLRAQFDDHLAECGFDLEEPFAIVPPPLH</sequence>
<reference evidence="1 2" key="1">
    <citation type="journal article" date="2014" name="FEMS Microbiol. Lett.">
        <title>Genome sequencing analysis reveals virulence-related gene content of Ochrobactrum intermedium strain 229E, a urease-positive strain isolated from the human gastric niche.</title>
        <authorList>
            <person name="Kulkarni G.J."/>
            <person name="Shetty S."/>
            <person name="Dharne M.S."/>
            <person name="Shouche Y.S."/>
        </authorList>
    </citation>
    <scope>NUCLEOTIDE SEQUENCE [LARGE SCALE GENOMIC DNA]</scope>
    <source>
        <strain evidence="1 2">229E</strain>
    </source>
</reference>
<dbReference type="Proteomes" id="UP000016842">
    <property type="component" value="Unassembled WGS sequence"/>
</dbReference>
<name>U4VCI6_9HYPH</name>
<dbReference type="PATRIC" id="fig|1337887.3.peg.25"/>
<protein>
    <submittedName>
        <fullName evidence="1">Uncharacterized protein</fullName>
    </submittedName>
</protein>
<dbReference type="AlphaFoldDB" id="U4VCI6"/>
<evidence type="ECO:0000313" key="2">
    <source>
        <dbReference type="Proteomes" id="UP000016842"/>
    </source>
</evidence>
<comment type="caution">
    <text evidence="1">The sequence shown here is derived from an EMBL/GenBank/DDBJ whole genome shotgun (WGS) entry which is preliminary data.</text>
</comment>
<dbReference type="EMBL" id="ASXJ01000002">
    <property type="protein sequence ID" value="ERM03715.1"/>
    <property type="molecule type" value="Genomic_DNA"/>
</dbReference>
<evidence type="ECO:0000313" key="1">
    <source>
        <dbReference type="EMBL" id="ERM03715.1"/>
    </source>
</evidence>
<gene>
    <name evidence="1" type="ORF">Q644_00095</name>
</gene>
<proteinExistence type="predicted"/>
<accession>U4VCI6</accession>
<organism evidence="1 2">
    <name type="scientific">Brucella intermedia 229E</name>
    <dbReference type="NCBI Taxonomy" id="1337887"/>
    <lineage>
        <taxon>Bacteria</taxon>
        <taxon>Pseudomonadati</taxon>
        <taxon>Pseudomonadota</taxon>
        <taxon>Alphaproteobacteria</taxon>
        <taxon>Hyphomicrobiales</taxon>
        <taxon>Brucellaceae</taxon>
        <taxon>Brucella/Ochrobactrum group</taxon>
        <taxon>Brucella</taxon>
    </lineage>
</organism>